<keyword evidence="5" id="KW-1185">Reference proteome</keyword>
<dbReference type="AlphaFoldDB" id="A0A154QCH6"/>
<protein>
    <recommendedName>
        <fullName evidence="3">DUF4124 domain-containing protein</fullName>
    </recommendedName>
</protein>
<evidence type="ECO:0000259" key="3">
    <source>
        <dbReference type="Pfam" id="PF13511"/>
    </source>
</evidence>
<dbReference type="InterPro" id="IPR025392">
    <property type="entry name" value="DUF4124"/>
</dbReference>
<gene>
    <name evidence="4" type="ORF">RHOFW104T7_03415</name>
</gene>
<feature type="compositionally biased region" description="Basic and acidic residues" evidence="1">
    <location>
        <begin position="180"/>
        <end position="194"/>
    </location>
</feature>
<dbReference type="RefSeq" id="WP_008438047.1">
    <property type="nucleotide sequence ID" value="NZ_LVJS01000144.1"/>
</dbReference>
<reference evidence="4 5" key="1">
    <citation type="journal article" date="2016" name="MBio">
        <title>Lateral Gene Transfer in a Heavy Metal-Contaminated-Groundwater Microbial Community.</title>
        <authorList>
            <person name="Hemme C.L."/>
            <person name="Green S.J."/>
            <person name="Rishishwar L."/>
            <person name="Prakash O."/>
            <person name="Pettenato A."/>
            <person name="Chakraborty R."/>
            <person name="Deutschbauer A.M."/>
            <person name="Van Nostrand J.D."/>
            <person name="Wu L."/>
            <person name="He Z."/>
            <person name="Jordan I.K."/>
            <person name="Hazen T.C."/>
            <person name="Arkin A.P."/>
            <person name="Kostka J.E."/>
            <person name="Zhou J."/>
        </authorList>
    </citation>
    <scope>NUCLEOTIDE SEQUENCE [LARGE SCALE GENOMIC DNA]</scope>
    <source>
        <strain evidence="4 5">FW104-T7</strain>
    </source>
</reference>
<name>A0A154QCH6_9GAMM</name>
<sequence>MGTTRWWFAAGLLASVGLSHAGDIYTCKGANGVNVYQNTPCPTKQPELRHSTYDESLSRVRVEQEAEPQVVQQRVVQEQAPAGAYANTAGHGSEGPPAPTVAYQCTAGRRTWIQKTPCPSTYSQAAPVDVSGFTASGQHFTGSGWVDQRVPVRQQSMDQSDLCDRVRAGANVGGGSESSRSYERNKIKRDLCGG</sequence>
<evidence type="ECO:0000313" key="4">
    <source>
        <dbReference type="EMBL" id="KZC21905.1"/>
    </source>
</evidence>
<proteinExistence type="predicted"/>
<evidence type="ECO:0000313" key="5">
    <source>
        <dbReference type="Proteomes" id="UP000076131"/>
    </source>
</evidence>
<comment type="caution">
    <text evidence="4">The sequence shown here is derived from an EMBL/GenBank/DDBJ whole genome shotgun (WGS) entry which is preliminary data.</text>
</comment>
<dbReference type="Proteomes" id="UP000076131">
    <property type="component" value="Unassembled WGS sequence"/>
</dbReference>
<dbReference type="Pfam" id="PF13511">
    <property type="entry name" value="DUF4124"/>
    <property type="match status" value="1"/>
</dbReference>
<feature type="signal peptide" evidence="2">
    <location>
        <begin position="1"/>
        <end position="21"/>
    </location>
</feature>
<dbReference type="EMBL" id="LVJS01000144">
    <property type="protein sequence ID" value="KZC21905.1"/>
    <property type="molecule type" value="Genomic_DNA"/>
</dbReference>
<evidence type="ECO:0000256" key="1">
    <source>
        <dbReference type="SAM" id="MobiDB-lite"/>
    </source>
</evidence>
<evidence type="ECO:0000256" key="2">
    <source>
        <dbReference type="SAM" id="SignalP"/>
    </source>
</evidence>
<feature type="region of interest" description="Disordered" evidence="1">
    <location>
        <begin position="168"/>
        <end position="194"/>
    </location>
</feature>
<accession>A0A154QCH6</accession>
<feature type="domain" description="DUF4124" evidence="3">
    <location>
        <begin position="12"/>
        <end position="46"/>
    </location>
</feature>
<feature type="chain" id="PRO_5007599821" description="DUF4124 domain-containing protein" evidence="2">
    <location>
        <begin position="22"/>
        <end position="194"/>
    </location>
</feature>
<keyword evidence="2" id="KW-0732">Signal</keyword>
<organism evidence="4 5">
    <name type="scientific">Rhodanobacter thiooxydans</name>
    <dbReference type="NCBI Taxonomy" id="416169"/>
    <lineage>
        <taxon>Bacteria</taxon>
        <taxon>Pseudomonadati</taxon>
        <taxon>Pseudomonadota</taxon>
        <taxon>Gammaproteobacteria</taxon>
        <taxon>Lysobacterales</taxon>
        <taxon>Rhodanobacteraceae</taxon>
        <taxon>Rhodanobacter</taxon>
    </lineage>
</organism>